<dbReference type="EMBL" id="CAXDID020000177">
    <property type="protein sequence ID" value="CAL6049132.1"/>
    <property type="molecule type" value="Genomic_DNA"/>
</dbReference>
<dbReference type="InterPro" id="IPR007196">
    <property type="entry name" value="CCR4-Not_Not1_C"/>
</dbReference>
<dbReference type="GO" id="GO:0000288">
    <property type="term" value="P:nuclear-transcribed mRNA catabolic process, deadenylation-dependent decay"/>
    <property type="evidence" value="ECO:0007669"/>
    <property type="project" value="TreeGrafter"/>
</dbReference>
<evidence type="ECO:0000313" key="4">
    <source>
        <dbReference type="EMBL" id="CAL6049132.1"/>
    </source>
</evidence>
<dbReference type="GO" id="GO:0060090">
    <property type="term" value="F:molecular adaptor activity"/>
    <property type="evidence" value="ECO:0007669"/>
    <property type="project" value="TreeGrafter"/>
</dbReference>
<dbReference type="PANTHER" id="PTHR13162">
    <property type="entry name" value="CCR4-NOT TRANSCRIPTION COMPLEX"/>
    <property type="match status" value="1"/>
</dbReference>
<evidence type="ECO:0000313" key="5">
    <source>
        <dbReference type="EMBL" id="CAL6081712.1"/>
    </source>
</evidence>
<keyword evidence="6" id="KW-1185">Reference proteome</keyword>
<evidence type="ECO:0000259" key="2">
    <source>
        <dbReference type="Pfam" id="PF16418"/>
    </source>
</evidence>
<reference evidence="3" key="1">
    <citation type="submission" date="2023-06" db="EMBL/GenBank/DDBJ databases">
        <authorList>
            <person name="Kurt Z."/>
        </authorList>
    </citation>
    <scope>NUCLEOTIDE SEQUENCE</scope>
</reference>
<sequence>MTHNLDAQGFVKKLVAKQQLELFTKQIPGLSQTYGVAVVFNAAAFELLNRCFGNQASRQFCQTALAWLLRQYQGDLICLECFADLMNKLSIALNNPQTILSFVEELSGVDVQLKNTFHLLSGTSVAAQISAQIQRSGTQTEQFSVQIYQKYQQQRNRPLPTPQNLVLQKLIKYGYNVCLSEVILKTLFREQKQLTNQFVADLLFFITQTYQHPFVPKTPLQTIIQSLGLNPSDVVAKEIQLENWDVSLIFKVLQQIYGQVKLVEAIKLIVVPNSFFYPLQIIYTIFSAQFGLQDIKCYCSECSFKQQDFQLIEQICSDKFEIQGALRLNILIGLISLCNSVNEELQKQNTQLKYQQQHSLGLEPKQVEQLLNVQKYVFYINFSRTRCTSTGKDPLQQMMDAFAYQWKKQGLNMNRTCAIEVKEVDTAEIVQTSIYIWRSIDFVKQLIKLQPDFPNVINFLGGQKFEVKEEVLKYVQNPVEKCGEQLAYTLSHLPLDPFVKAVSALCLYKYFNKQGRTKTNTPVVELICKNCPELIDFTLQSIWYTQPQLTGKLLDTSQEQKCLQLCVKSPSNLYFGLDMTTIAAGRQLINLSLYLNGQFMQFGHVFAEAVCVFLLKKLIKFKKQIDGQFENSVYYKKYVKMIGEEYQVCVSQPSLGENLRLANFKQQNYLFEDDFGLLRLSDAAISESLVGCFYRILVFYAQYFERVMIKDTKLSIRLKTLFEYATEMCSVTFPRIQLNLGSDLSLIEPDSKKIARTLVASYLSEQKTKTQFQLEVDLKFKGQDAQERFCYICIVNNLVNVLQDNQAVYALLDYKYPEDATKASVARINAAQVLGQLLAQGLVQDVFQPRLLQLVINSLYDQKDEYICKYVLNNFIDTVRNLNQKDEFKGLNFAQDWFSFYDALYNAPSLQKHLQPENFNYIKDKALKTTNSIKASTEAVQNADLQARKSDLSQIVNDSNRVIRAIQLDREIVEQVQNKSKMIYKPVAQVQIYGNAQDTLKDKLLFAQNLNDKQFESHAPQLINDLQGLVAKDVNAVAEFIAMQILCNLPLNGLVRILVLLSQLTSQLHQLIFRYCISIILRLINLPSGYTLTEEQIEQRRNKIERIGQYLAVYCTKFDLQFISKKDLDFLFIIDFAFNSQTLFIVSKFITSYLCTLVERCDILPQSSGLFLITLNYLNEKCQMLEPLENNYRQLVEIDIQSSSKQLYKDESVLSGNLVQDLNKSDGIVPYQDLVSIKIIEDEDGRNQCKIGIELLDKTQLVLHLSEQIQSNENLVLLSESQHPTQVPLHLTLQLLYDNPELLQQLRIIQIQQKWVPVIQQTIPRIADTVKDTVSIMLQRMIPNFNINDKSHKEMFVICTSKISISLLRSHLLYPVSNNICQLLEQKFCFDSSIPEQTQILFKQTIFQQLSMMAGESIIHTFQNQVKQHFYMLSQKTITQNAVKLELQDEVQESSSFDDHEVEEIKFDHTSQQAIDKIINMYNKSEEPKLVFKSSYKHKNYFVRPYVNFECDYQFTCFQVDLDTTQQQALTKAQSETHLEKRQLLVKQIYEQAELKLISQQIINQENASMSIVQASISKTIKNIISLQNQLAVQQNASRKISTHHLCVNHPIIVGLKLLQQCLSDAYKIDKNWAVETARLLYQWAITGVTFSSESMTGLKAERQNDKTKIQISAQFQQREDVYKKYLQVQQESKAKFLQKFTDDQKIHHTFTSTQQQLTNHITANQCVKLNQSLPFAYVQVCLQFFKQHQLHKETESLKTAVKIAFESTLQNSVQLDLIQDKTVQNQAADAIEGYVLNLIKYEILDESVIQQSFTTQFTSYTKEVLNLVKSSVNPDFLIYKLVGTMSACASALCDLQYNLSLNENMIYSGPTYKTTNILMNYINEFYVQSYECAASFIPQYIRVYLTLRSIPQKDVEPGKLFETVKELFNAFIVLESKLPLSLSQAAANALLARYFAYFRSQTEFGSSKLQMMRVIDILLFQIEQQLLEQLMGPTKQIETAQIDSLASFLIYLIQTQVENFAFEQTQKRELLALILHRVVQFTSVMQSVQVTSNQKVECLEAYANYDLLKTPLLIQEAQRPETQEKFLQTCSVLVPRLIFVLQAGLLNSRSNLSFATCFCGFLSQLKPQLLPQFSFSFLGLMSESTLLQSLKVRFEPETLDQTADLNILTAKSPLCAHNNPLWLAYADLLRSLIFFLQAFIKQPGSFQGSNYPVIYQGTLRLLYLLRQNCPEFVNWARIYVQEAVPVFANQLRNLLLPINKQKTRTDCYTGLLSIPETDVPEHFYIYKGVEFNIEEYSAEKYMMLVRTLKEAMGINLANVNVITGFVYQLIKQTHKQNRKVFFETTPGFQYTVKLTQDLTFDVSYLIVTNISMYLGNPSQETYTAACLLVNLFKCSQQNVKDLIKRVIQERLVKEVSFGSEVVWNCIRRRK</sequence>
<accession>A0AA86Q105</accession>
<proteinExistence type="predicted"/>
<dbReference type="PANTHER" id="PTHR13162:SF8">
    <property type="entry name" value="CCR4-NOT TRANSCRIPTION COMPLEX SUBUNIT 1"/>
    <property type="match status" value="1"/>
</dbReference>
<dbReference type="GO" id="GO:0030015">
    <property type="term" value="C:CCR4-NOT core complex"/>
    <property type="evidence" value="ECO:0007669"/>
    <property type="project" value="InterPro"/>
</dbReference>
<dbReference type="Proteomes" id="UP001642409">
    <property type="component" value="Unassembled WGS sequence"/>
</dbReference>
<feature type="domain" description="CCR4-NOT transcription complex subunit 1 HEAT repeat" evidence="2">
    <location>
        <begin position="522"/>
        <end position="620"/>
    </location>
</feature>
<evidence type="ECO:0000259" key="1">
    <source>
        <dbReference type="Pfam" id="PF04054"/>
    </source>
</evidence>
<feature type="domain" description="CCR4-Not complex component Not1 C-terminal" evidence="1">
    <location>
        <begin position="2111"/>
        <end position="2413"/>
    </location>
</feature>
<organism evidence="3">
    <name type="scientific">Hexamita inflata</name>
    <dbReference type="NCBI Taxonomy" id="28002"/>
    <lineage>
        <taxon>Eukaryota</taxon>
        <taxon>Metamonada</taxon>
        <taxon>Diplomonadida</taxon>
        <taxon>Hexamitidae</taxon>
        <taxon>Hexamitinae</taxon>
        <taxon>Hexamita</taxon>
    </lineage>
</organism>
<dbReference type="InterPro" id="IPR040398">
    <property type="entry name" value="Not1"/>
</dbReference>
<evidence type="ECO:0000313" key="3">
    <source>
        <dbReference type="EMBL" id="CAI9949771.1"/>
    </source>
</evidence>
<dbReference type="EMBL" id="CATOUU010000804">
    <property type="protein sequence ID" value="CAI9949771.1"/>
    <property type="molecule type" value="Genomic_DNA"/>
</dbReference>
<dbReference type="Pfam" id="PF04054">
    <property type="entry name" value="Not1"/>
    <property type="match status" value="1"/>
</dbReference>
<name>A0AA86Q105_9EUKA</name>
<protein>
    <submittedName>
        <fullName evidence="3">Uncharacterized protein</fullName>
    </submittedName>
</protein>
<dbReference type="InterPro" id="IPR032194">
    <property type="entry name" value="CNOT1_HEAT"/>
</dbReference>
<reference evidence="4 6" key="2">
    <citation type="submission" date="2024-07" db="EMBL/GenBank/DDBJ databases">
        <authorList>
            <person name="Akdeniz Z."/>
        </authorList>
    </citation>
    <scope>NUCLEOTIDE SEQUENCE [LARGE SCALE GENOMIC DNA]</scope>
</reference>
<dbReference type="Pfam" id="PF16418">
    <property type="entry name" value="CNOT1_HEAT"/>
    <property type="match status" value="1"/>
</dbReference>
<comment type="caution">
    <text evidence="3">The sequence shown here is derived from an EMBL/GenBank/DDBJ whole genome shotgun (WGS) entry which is preliminary data.</text>
</comment>
<dbReference type="EMBL" id="CAXDID020000355">
    <property type="protein sequence ID" value="CAL6081712.1"/>
    <property type="molecule type" value="Genomic_DNA"/>
</dbReference>
<dbReference type="GO" id="GO:0017148">
    <property type="term" value="P:negative regulation of translation"/>
    <property type="evidence" value="ECO:0007669"/>
    <property type="project" value="InterPro"/>
</dbReference>
<gene>
    <name evidence="3" type="ORF">HINF_LOCUS37416</name>
    <name evidence="4" type="ORF">HINF_LOCUS43027</name>
    <name evidence="5" type="ORF">HINF_LOCUS60504</name>
</gene>
<dbReference type="GO" id="GO:0000932">
    <property type="term" value="C:P-body"/>
    <property type="evidence" value="ECO:0007669"/>
    <property type="project" value="TreeGrafter"/>
</dbReference>
<evidence type="ECO:0000313" key="6">
    <source>
        <dbReference type="Proteomes" id="UP001642409"/>
    </source>
</evidence>
<dbReference type="Gene3D" id="1.25.40.790">
    <property type="match status" value="1"/>
</dbReference>
<dbReference type="Gene3D" id="1.25.40.800">
    <property type="match status" value="1"/>
</dbReference>